<name>A0ABQ0QFQ3_9PROT</name>
<dbReference type="InterPro" id="IPR045455">
    <property type="entry name" value="NrS-1_pol-like_helicase"/>
</dbReference>
<dbReference type="InterPro" id="IPR027417">
    <property type="entry name" value="P-loop_NTPase"/>
</dbReference>
<dbReference type="Proteomes" id="UP001061070">
    <property type="component" value="Unassembled WGS sequence"/>
</dbReference>
<dbReference type="EMBL" id="BAQW01000015">
    <property type="protein sequence ID" value="GBR17512.1"/>
    <property type="molecule type" value="Genomic_DNA"/>
</dbReference>
<accession>A0ABQ0QFQ3</accession>
<keyword evidence="3" id="KW-1185">Reference proteome</keyword>
<evidence type="ECO:0000313" key="2">
    <source>
        <dbReference type="EMBL" id="GBR17512.1"/>
    </source>
</evidence>
<sequence>MKRQIRKQGIARLDTNVFNDTVVRSNEDTMLSSFYDYLSTKIFEVEGTSRYYFWNENKNRNEEVSGLQPLIRKATYIFANNKNHMVDGLEIPANVISNYCLSPIMTVKSDMKLPLAGPVAKYEGSYFINSFEDRSIVPEDTILNDDDEFILSSYLPLLCRGNFGLDYDITLDQFLEIVIGHRYQKNSKEHLIAYFFNWIAGIYQRPGISYPTVPCFFGRVQGTGKGFMVSIIDKILGNCVPNYSQEKTDSKFNNITDGKLLIVYNEVDKSKNFYNNIIKSENSEETRIVEGKGKDSKKVINITNSILCSNKLAPFSIDQGDRRLVIIQTMSVSDSEIQKFKENMIKTIEILGGDSNASINIANSLVKIIACCPIEKSQSDFYQAIRTSAKELLEESYKAPIDRFFADSEVDFFNIKDTKSVAKRTSIKTLEELYSKWSINNDEESGLSNVNSKYGKTKSSFRQDIKVLSQENKNIKTANKGYEFTDDFYDWFIEERSNVVPFESNQQRDNDTTKAIKNIIGR</sequence>
<reference evidence="2" key="1">
    <citation type="submission" date="2013-04" db="EMBL/GenBank/DDBJ databases">
        <title>The genome sequencing project of 58 acetic acid bacteria.</title>
        <authorList>
            <person name="Okamoto-Kainuma A."/>
            <person name="Ishikawa M."/>
            <person name="Umino S."/>
            <person name="Koizumi Y."/>
            <person name="Shiwa Y."/>
            <person name="Yoshikawa H."/>
            <person name="Matsutani M."/>
            <person name="Matsushita K."/>
        </authorList>
    </citation>
    <scope>NUCLEOTIDE SEQUENCE</scope>
    <source>
        <strain evidence="2">NRIC 0228</strain>
    </source>
</reference>
<organism evidence="2 3">
    <name type="scientific">Gluconobacter frateurii NRIC 0228</name>
    <dbReference type="NCBI Taxonomy" id="1307946"/>
    <lineage>
        <taxon>Bacteria</taxon>
        <taxon>Pseudomonadati</taxon>
        <taxon>Pseudomonadota</taxon>
        <taxon>Alphaproteobacteria</taxon>
        <taxon>Acetobacterales</taxon>
        <taxon>Acetobacteraceae</taxon>
        <taxon>Gluconobacter</taxon>
    </lineage>
</organism>
<dbReference type="RefSeq" id="WP_145994592.1">
    <property type="nucleotide sequence ID" value="NZ_BAQW01000015.1"/>
</dbReference>
<dbReference type="Gene3D" id="3.40.50.300">
    <property type="entry name" value="P-loop containing nucleotide triphosphate hydrolases"/>
    <property type="match status" value="1"/>
</dbReference>
<feature type="domain" description="NrS-1 polymerase-like helicase" evidence="1">
    <location>
        <begin position="217"/>
        <end position="323"/>
    </location>
</feature>
<gene>
    <name evidence="2" type="ORF">AA0228_3046</name>
</gene>
<comment type="caution">
    <text evidence="2">The sequence shown here is derived from an EMBL/GenBank/DDBJ whole genome shotgun (WGS) entry which is preliminary data.</text>
</comment>
<proteinExistence type="predicted"/>
<evidence type="ECO:0000313" key="3">
    <source>
        <dbReference type="Proteomes" id="UP001061070"/>
    </source>
</evidence>
<evidence type="ECO:0000259" key="1">
    <source>
        <dbReference type="Pfam" id="PF19263"/>
    </source>
</evidence>
<dbReference type="Pfam" id="PF19263">
    <property type="entry name" value="DUF5906"/>
    <property type="match status" value="1"/>
</dbReference>
<protein>
    <recommendedName>
        <fullName evidence="1">NrS-1 polymerase-like helicase domain-containing protein</fullName>
    </recommendedName>
</protein>